<dbReference type="CDD" id="cd16917">
    <property type="entry name" value="HATPase_UhpB-NarQ-NarX-like"/>
    <property type="match status" value="1"/>
</dbReference>
<evidence type="ECO:0000256" key="2">
    <source>
        <dbReference type="ARBA" id="ARBA00022777"/>
    </source>
</evidence>
<keyword evidence="1" id="KW-0808">Transferase</keyword>
<sequence>MEKDLSPLLGSLAYELWGGYVLIVAWCLCAWLPVRRSLCLALVAMAGVLAVQAWSPSHSLILPYGLAVGWLIDDVIGSKPRLSKLVQVLVVLIAVGVHACLTLGLGQGLARTGGVLLLAVSMLLSTWYYTAEWSRRKLLDNSQAALRAQASAAERERIGRDLHDLLGHTLSLITLKLELSRKLADSDPQRSRKEAFDAETVARQALAQVRAAVTGMRATDLHGEIASAGLLLESRGVSWQAHAPPPLPPGLDTALSLVLREAVTNIARHADASTARLQFVVAGDVLQMIISDDGRGIGTRRGNGLTGMRERVEAVDGVLSIDGGRGIGSQLTVSVPLTVAVEQPA</sequence>
<feature type="transmembrane region" description="Helical" evidence="4">
    <location>
        <begin position="112"/>
        <end position="130"/>
    </location>
</feature>
<dbReference type="Pfam" id="PF02518">
    <property type="entry name" value="HATPase_c"/>
    <property type="match status" value="1"/>
</dbReference>
<dbReference type="PANTHER" id="PTHR24421:SF63">
    <property type="entry name" value="SENSOR HISTIDINE KINASE DESK"/>
    <property type="match status" value="1"/>
</dbReference>
<dbReference type="InterPro" id="IPR050482">
    <property type="entry name" value="Sensor_HK_TwoCompSys"/>
</dbReference>
<evidence type="ECO:0000259" key="5">
    <source>
        <dbReference type="SMART" id="SM00387"/>
    </source>
</evidence>
<comment type="caution">
    <text evidence="6">The sequence shown here is derived from an EMBL/GenBank/DDBJ whole genome shotgun (WGS) entry which is preliminary data.</text>
</comment>
<feature type="transmembrane region" description="Helical" evidence="4">
    <location>
        <begin position="38"/>
        <end position="55"/>
    </location>
</feature>
<dbReference type="SUPFAM" id="SSF55874">
    <property type="entry name" value="ATPase domain of HSP90 chaperone/DNA topoisomerase II/histidine kinase"/>
    <property type="match status" value="1"/>
</dbReference>
<dbReference type="Proteomes" id="UP000550609">
    <property type="component" value="Unassembled WGS sequence"/>
</dbReference>
<accession>A0A7W3UXX4</accession>
<dbReference type="SMART" id="SM00387">
    <property type="entry name" value="HATPase_c"/>
    <property type="match status" value="1"/>
</dbReference>
<dbReference type="PANTHER" id="PTHR24421">
    <property type="entry name" value="NITRATE/NITRITE SENSOR PROTEIN NARX-RELATED"/>
    <property type="match status" value="1"/>
</dbReference>
<dbReference type="GO" id="GO:0000155">
    <property type="term" value="F:phosphorelay sensor kinase activity"/>
    <property type="evidence" value="ECO:0007669"/>
    <property type="project" value="InterPro"/>
</dbReference>
<reference evidence="6 7" key="1">
    <citation type="submission" date="2020-08" db="EMBL/GenBank/DDBJ databases">
        <title>Stenotrophomonas sp. W1S232.</title>
        <authorList>
            <person name="Deng Y."/>
        </authorList>
    </citation>
    <scope>NUCLEOTIDE SEQUENCE [LARGE SCALE GENOMIC DNA]</scope>
    <source>
        <strain evidence="6 7">W1S232</strain>
    </source>
</reference>
<dbReference type="InterPro" id="IPR003594">
    <property type="entry name" value="HATPase_dom"/>
</dbReference>
<protein>
    <submittedName>
        <fullName evidence="6">Sensor histidine kinase</fullName>
    </submittedName>
</protein>
<feature type="transmembrane region" description="Helical" evidence="4">
    <location>
        <begin position="12"/>
        <end position="31"/>
    </location>
</feature>
<keyword evidence="2 6" id="KW-0418">Kinase</keyword>
<feature type="domain" description="Histidine kinase/HSP90-like ATPase" evidence="5">
    <location>
        <begin position="250"/>
        <end position="339"/>
    </location>
</feature>
<evidence type="ECO:0000256" key="3">
    <source>
        <dbReference type="ARBA" id="ARBA00023012"/>
    </source>
</evidence>
<organism evidence="6 7">
    <name type="scientific">Stenotrophomonas koreensis</name>
    <dbReference type="NCBI Taxonomy" id="266128"/>
    <lineage>
        <taxon>Bacteria</taxon>
        <taxon>Pseudomonadati</taxon>
        <taxon>Pseudomonadota</taxon>
        <taxon>Gammaproteobacteria</taxon>
        <taxon>Lysobacterales</taxon>
        <taxon>Lysobacteraceae</taxon>
        <taxon>Stenotrophomonas</taxon>
    </lineage>
</organism>
<dbReference type="Pfam" id="PF07730">
    <property type="entry name" value="HisKA_3"/>
    <property type="match status" value="1"/>
</dbReference>
<dbReference type="AlphaFoldDB" id="A0A7W3UXX4"/>
<evidence type="ECO:0000313" key="7">
    <source>
        <dbReference type="Proteomes" id="UP000550609"/>
    </source>
</evidence>
<dbReference type="EMBL" id="JACIUV010000001">
    <property type="protein sequence ID" value="MBB1115900.1"/>
    <property type="molecule type" value="Genomic_DNA"/>
</dbReference>
<dbReference type="InterPro" id="IPR036890">
    <property type="entry name" value="HATPase_C_sf"/>
</dbReference>
<evidence type="ECO:0000256" key="1">
    <source>
        <dbReference type="ARBA" id="ARBA00022679"/>
    </source>
</evidence>
<dbReference type="GO" id="GO:0016020">
    <property type="term" value="C:membrane"/>
    <property type="evidence" value="ECO:0007669"/>
    <property type="project" value="InterPro"/>
</dbReference>
<keyword evidence="4" id="KW-0812">Transmembrane</keyword>
<name>A0A7W3UXX4_9GAMM</name>
<dbReference type="GO" id="GO:0046983">
    <property type="term" value="F:protein dimerization activity"/>
    <property type="evidence" value="ECO:0007669"/>
    <property type="project" value="InterPro"/>
</dbReference>
<proteinExistence type="predicted"/>
<dbReference type="Gene3D" id="3.30.565.10">
    <property type="entry name" value="Histidine kinase-like ATPase, C-terminal domain"/>
    <property type="match status" value="1"/>
</dbReference>
<dbReference type="Gene3D" id="1.20.5.1930">
    <property type="match status" value="1"/>
</dbReference>
<dbReference type="InterPro" id="IPR011712">
    <property type="entry name" value="Sig_transdc_His_kin_sub3_dim/P"/>
</dbReference>
<evidence type="ECO:0000313" key="6">
    <source>
        <dbReference type="EMBL" id="MBB1115900.1"/>
    </source>
</evidence>
<feature type="transmembrane region" description="Helical" evidence="4">
    <location>
        <begin position="85"/>
        <end position="106"/>
    </location>
</feature>
<keyword evidence="4" id="KW-1133">Transmembrane helix</keyword>
<keyword evidence="3" id="KW-0902">Two-component regulatory system</keyword>
<gene>
    <name evidence="6" type="ORF">H4O09_02315</name>
</gene>
<evidence type="ECO:0000256" key="4">
    <source>
        <dbReference type="SAM" id="Phobius"/>
    </source>
</evidence>
<keyword evidence="4" id="KW-0472">Membrane</keyword>